<organism evidence="1">
    <name type="scientific">Arundo donax</name>
    <name type="common">Giant reed</name>
    <name type="synonym">Donax arundinaceus</name>
    <dbReference type="NCBI Taxonomy" id="35708"/>
    <lineage>
        <taxon>Eukaryota</taxon>
        <taxon>Viridiplantae</taxon>
        <taxon>Streptophyta</taxon>
        <taxon>Embryophyta</taxon>
        <taxon>Tracheophyta</taxon>
        <taxon>Spermatophyta</taxon>
        <taxon>Magnoliopsida</taxon>
        <taxon>Liliopsida</taxon>
        <taxon>Poales</taxon>
        <taxon>Poaceae</taxon>
        <taxon>PACMAD clade</taxon>
        <taxon>Arundinoideae</taxon>
        <taxon>Arundineae</taxon>
        <taxon>Arundo</taxon>
    </lineage>
</organism>
<dbReference type="AlphaFoldDB" id="A0A0A9GH13"/>
<reference evidence="1" key="2">
    <citation type="journal article" date="2015" name="Data Brief">
        <title>Shoot transcriptome of the giant reed, Arundo donax.</title>
        <authorList>
            <person name="Barrero R.A."/>
            <person name="Guerrero F.D."/>
            <person name="Moolhuijzen P."/>
            <person name="Goolsby J.A."/>
            <person name="Tidwell J."/>
            <person name="Bellgard S.E."/>
            <person name="Bellgard M.I."/>
        </authorList>
    </citation>
    <scope>NUCLEOTIDE SEQUENCE</scope>
    <source>
        <tissue evidence="1">Shoot tissue taken approximately 20 cm above the soil surface</tissue>
    </source>
</reference>
<proteinExistence type="predicted"/>
<protein>
    <submittedName>
        <fullName evidence="1">Uncharacterized protein</fullName>
    </submittedName>
</protein>
<sequence length="26" mass="3063">MTKQRTALLFQMKTAQVNAIMIRVIR</sequence>
<evidence type="ECO:0000313" key="1">
    <source>
        <dbReference type="EMBL" id="JAE23772.1"/>
    </source>
</evidence>
<accession>A0A0A9GH13</accession>
<reference evidence="1" key="1">
    <citation type="submission" date="2014-09" db="EMBL/GenBank/DDBJ databases">
        <authorList>
            <person name="Magalhaes I.L.F."/>
            <person name="Oliveira U."/>
            <person name="Santos F.R."/>
            <person name="Vidigal T.H.D.A."/>
            <person name="Brescovit A.D."/>
            <person name="Santos A.J."/>
        </authorList>
    </citation>
    <scope>NUCLEOTIDE SEQUENCE</scope>
    <source>
        <tissue evidence="1">Shoot tissue taken approximately 20 cm above the soil surface</tissue>
    </source>
</reference>
<dbReference type="EMBL" id="GBRH01174124">
    <property type="protein sequence ID" value="JAE23772.1"/>
    <property type="molecule type" value="Transcribed_RNA"/>
</dbReference>
<name>A0A0A9GH13_ARUDO</name>